<dbReference type="EMBL" id="ML119127">
    <property type="protein sequence ID" value="RPB12711.1"/>
    <property type="molecule type" value="Genomic_DNA"/>
</dbReference>
<reference evidence="9 10" key="1">
    <citation type="journal article" date="2018" name="Nat. Ecol. Evol.">
        <title>Pezizomycetes genomes reveal the molecular basis of ectomycorrhizal truffle lifestyle.</title>
        <authorList>
            <person name="Murat C."/>
            <person name="Payen T."/>
            <person name="Noel B."/>
            <person name="Kuo A."/>
            <person name="Morin E."/>
            <person name="Chen J."/>
            <person name="Kohler A."/>
            <person name="Krizsan K."/>
            <person name="Balestrini R."/>
            <person name="Da Silva C."/>
            <person name="Montanini B."/>
            <person name="Hainaut M."/>
            <person name="Levati E."/>
            <person name="Barry K.W."/>
            <person name="Belfiori B."/>
            <person name="Cichocki N."/>
            <person name="Clum A."/>
            <person name="Dockter R.B."/>
            <person name="Fauchery L."/>
            <person name="Guy J."/>
            <person name="Iotti M."/>
            <person name="Le Tacon F."/>
            <person name="Lindquist E.A."/>
            <person name="Lipzen A."/>
            <person name="Malagnac F."/>
            <person name="Mello A."/>
            <person name="Molinier V."/>
            <person name="Miyauchi S."/>
            <person name="Poulain J."/>
            <person name="Riccioni C."/>
            <person name="Rubini A."/>
            <person name="Sitrit Y."/>
            <person name="Splivallo R."/>
            <person name="Traeger S."/>
            <person name="Wang M."/>
            <person name="Zifcakova L."/>
            <person name="Wipf D."/>
            <person name="Zambonelli A."/>
            <person name="Paolocci F."/>
            <person name="Nowrousian M."/>
            <person name="Ottonello S."/>
            <person name="Baldrian P."/>
            <person name="Spatafora J.W."/>
            <person name="Henrissat B."/>
            <person name="Nagy L.G."/>
            <person name="Aury J.M."/>
            <person name="Wincker P."/>
            <person name="Grigoriev I.V."/>
            <person name="Bonfante P."/>
            <person name="Martin F.M."/>
        </authorList>
    </citation>
    <scope>NUCLEOTIDE SEQUENCE [LARGE SCALE GENOMIC DNA]</scope>
    <source>
        <strain evidence="9 10">CCBAS932</strain>
    </source>
</reference>
<keyword evidence="4 7" id="KW-0694">RNA-binding</keyword>
<comment type="subcellular location">
    <subcellularLocation>
        <location evidence="1 7">Cytoplasm</location>
    </subcellularLocation>
</comment>
<dbReference type="AlphaFoldDB" id="A0A3N4KWI3"/>
<name>A0A3N4KWI3_9PEZI</name>
<feature type="region of interest" description="Disordered" evidence="8">
    <location>
        <begin position="105"/>
        <end position="133"/>
    </location>
</feature>
<keyword evidence="10" id="KW-1185">Reference proteome</keyword>
<dbReference type="STRING" id="1392247.A0A3N4KWI3"/>
<evidence type="ECO:0000256" key="6">
    <source>
        <dbReference type="ARBA" id="ARBA00023274"/>
    </source>
</evidence>
<feature type="compositionally biased region" description="Basic residues" evidence="8">
    <location>
        <begin position="105"/>
        <end position="119"/>
    </location>
</feature>
<keyword evidence="5 7" id="KW-0733">Signal recognition particle</keyword>
<proteinExistence type="inferred from homology"/>
<dbReference type="SUPFAM" id="SSF54762">
    <property type="entry name" value="Signal recognition particle alu RNA binding heterodimer, SRP9/14"/>
    <property type="match status" value="1"/>
</dbReference>
<evidence type="ECO:0000313" key="9">
    <source>
        <dbReference type="EMBL" id="RPB12711.1"/>
    </source>
</evidence>
<organism evidence="9 10">
    <name type="scientific">Morchella conica CCBAS932</name>
    <dbReference type="NCBI Taxonomy" id="1392247"/>
    <lineage>
        <taxon>Eukaryota</taxon>
        <taxon>Fungi</taxon>
        <taxon>Dikarya</taxon>
        <taxon>Ascomycota</taxon>
        <taxon>Pezizomycotina</taxon>
        <taxon>Pezizomycetes</taxon>
        <taxon>Pezizales</taxon>
        <taxon>Morchellaceae</taxon>
        <taxon>Morchella</taxon>
    </lineage>
</organism>
<comment type="similarity">
    <text evidence="2 7">Belongs to the SRP14 family.</text>
</comment>
<dbReference type="Pfam" id="PF02290">
    <property type="entry name" value="SRP14"/>
    <property type="match status" value="1"/>
</dbReference>
<dbReference type="GO" id="GO:0008312">
    <property type="term" value="F:7S RNA binding"/>
    <property type="evidence" value="ECO:0007669"/>
    <property type="project" value="UniProtKB-UniRule"/>
</dbReference>
<evidence type="ECO:0000256" key="3">
    <source>
        <dbReference type="ARBA" id="ARBA00022490"/>
    </source>
</evidence>
<dbReference type="OrthoDB" id="19209at2759"/>
<dbReference type="InterPro" id="IPR009018">
    <property type="entry name" value="Signal_recog_particle_SRP9/14"/>
</dbReference>
<gene>
    <name evidence="9" type="ORF">P167DRAFT_522800</name>
</gene>
<dbReference type="Proteomes" id="UP000277580">
    <property type="component" value="Unassembled WGS sequence"/>
</dbReference>
<dbReference type="GO" id="GO:0006614">
    <property type="term" value="P:SRP-dependent cotranslational protein targeting to membrane"/>
    <property type="evidence" value="ECO:0007669"/>
    <property type="project" value="UniProtKB-UniRule"/>
</dbReference>
<evidence type="ECO:0000256" key="5">
    <source>
        <dbReference type="ARBA" id="ARBA00023135"/>
    </source>
</evidence>
<dbReference type="InterPro" id="IPR003210">
    <property type="entry name" value="Signal_recog_particle_SRP14"/>
</dbReference>
<evidence type="ECO:0000256" key="7">
    <source>
        <dbReference type="RuleBase" id="RU368100"/>
    </source>
</evidence>
<evidence type="ECO:0000256" key="2">
    <source>
        <dbReference type="ARBA" id="ARBA00010349"/>
    </source>
</evidence>
<dbReference type="PANTHER" id="PTHR12013">
    <property type="entry name" value="SIGNAL RECOGNITION PARTICLE 14 KD PROTEIN"/>
    <property type="match status" value="1"/>
</dbReference>
<keyword evidence="3 7" id="KW-0963">Cytoplasm</keyword>
<dbReference type="Gene3D" id="3.30.720.10">
    <property type="entry name" value="Signal recognition particle alu RNA binding heterodimer, srp9/1"/>
    <property type="match status" value="1"/>
</dbReference>
<dbReference type="InParanoid" id="A0A3N4KWI3"/>
<comment type="function">
    <text evidence="7">Component of the signal recognition particle (SRP) complex, a ribonucleoprotein complex that mediates the cotranslational targeting of secretory and membrane proteins to the endoplasmic reticulum (ER).</text>
</comment>
<dbReference type="GO" id="GO:0030942">
    <property type="term" value="F:endoplasmic reticulum signal peptide binding"/>
    <property type="evidence" value="ECO:0007669"/>
    <property type="project" value="UniProtKB-UniRule"/>
</dbReference>
<dbReference type="GO" id="GO:0005786">
    <property type="term" value="C:signal recognition particle, endoplasmic reticulum targeting"/>
    <property type="evidence" value="ECO:0007669"/>
    <property type="project" value="UniProtKB-UniRule"/>
</dbReference>
<protein>
    <recommendedName>
        <fullName evidence="7">Signal recognition particle subunit SRP14</fullName>
    </recommendedName>
    <alternativeName>
        <fullName evidence="7">Signal recognition particle 14 kDa protein</fullName>
    </alternativeName>
</protein>
<evidence type="ECO:0000256" key="8">
    <source>
        <dbReference type="SAM" id="MobiDB-lite"/>
    </source>
</evidence>
<sequence>MASQGRLSNDEFFAQLTSLLTSTSASEKNSVYITQKVLIPFSEDSKTPVAPIDPDAPLQLLIRATDGQEKAKKVKFSTVVEAGQLEAFYVRYAEVAKSGMTTLKKRDRKARKLRARKKGKAVEGTTAPTALAV</sequence>
<evidence type="ECO:0000256" key="1">
    <source>
        <dbReference type="ARBA" id="ARBA00004496"/>
    </source>
</evidence>
<evidence type="ECO:0000313" key="10">
    <source>
        <dbReference type="Proteomes" id="UP000277580"/>
    </source>
</evidence>
<keyword evidence="6 7" id="KW-0687">Ribonucleoprotein</keyword>
<comment type="subunit">
    <text evidence="7">Component of a fungal signal recognition particle (SRP) complex that consists of a 7SL RNA molecule (scR1) and at least six protein subunits: SRP72, SRP68, SRP54, SEC65, SRP21 and SRP14.</text>
</comment>
<evidence type="ECO:0000256" key="4">
    <source>
        <dbReference type="ARBA" id="ARBA00022884"/>
    </source>
</evidence>
<accession>A0A3N4KWI3</accession>